<reference evidence="3" key="1">
    <citation type="submission" date="2020-08" db="EMBL/GenBank/DDBJ databases">
        <title>Plant Genome Project.</title>
        <authorList>
            <person name="Zhang R.-G."/>
        </authorList>
    </citation>
    <scope>NUCLEOTIDE SEQUENCE</scope>
    <source>
        <strain evidence="3">WSP0</strain>
        <tissue evidence="3">Leaf</tissue>
    </source>
</reference>
<dbReference type="CDD" id="cd00303">
    <property type="entry name" value="retropepsin_like"/>
    <property type="match status" value="1"/>
</dbReference>
<feature type="compositionally biased region" description="Polar residues" evidence="1">
    <location>
        <begin position="43"/>
        <end position="62"/>
    </location>
</feature>
<comment type="caution">
    <text evidence="3">The sequence shown here is derived from an EMBL/GenBank/DDBJ whole genome shotgun (WGS) entry which is preliminary data.</text>
</comment>
<protein>
    <recommendedName>
        <fullName evidence="2">G-patch domain-containing protein</fullName>
    </recommendedName>
</protein>
<dbReference type="PANTHER" id="PTHR32108:SF9">
    <property type="entry name" value="REVERSE TRANSCRIPTASE RNASE H-LIKE DOMAIN-CONTAINING PROTEIN"/>
    <property type="match status" value="1"/>
</dbReference>
<feature type="region of interest" description="Disordered" evidence="1">
    <location>
        <begin position="954"/>
        <end position="999"/>
    </location>
</feature>
<dbReference type="EMBL" id="JACTNZ010000007">
    <property type="protein sequence ID" value="KAG5540575.1"/>
    <property type="molecule type" value="Genomic_DNA"/>
</dbReference>
<dbReference type="InterPro" id="IPR000467">
    <property type="entry name" value="G_patch_dom"/>
</dbReference>
<name>A0AAV6JN54_9ERIC</name>
<evidence type="ECO:0000256" key="1">
    <source>
        <dbReference type="SAM" id="MobiDB-lite"/>
    </source>
</evidence>
<accession>A0AAV6JN54</accession>
<feature type="compositionally biased region" description="Basic and acidic residues" evidence="1">
    <location>
        <begin position="957"/>
        <end position="967"/>
    </location>
</feature>
<feature type="region of interest" description="Disordered" evidence="1">
    <location>
        <begin position="30"/>
        <end position="62"/>
    </location>
</feature>
<sequence length="999" mass="112594">MVLSQAAPNFETFYDSGLAVEEALRDGTLEKKESGAKPKRVYSGNSNVLFGNSNQAGTSSTKPAELNQISEKPKSQQRVFTQFSTPRSALLKKLTEVGVLNPLQPPQNIPPNLNQNVYCDFHQMHGHTTDNCIRLRHEIQNLIDNKVIDTPPSDKPNTMTNPLPQHNTPFHINQITQDKSQDFDPTSFIIPDTEPKPVVEIPEETALCYLWDWGDLIADWKEFEVANFQEDVNPFFEPGWEIDWQNIYADPLDGFSLNMMFESQNGNLLEIPEWEWNPVPDEYQLLAWNDPLDTFSIPMLFAEEYQPQAVTYNWPEPVPSQPNLSSYLHDLIANDPYNNVGLAPYPEPPGPEEDMASNEFNQMDYLADEVKSESSVTFPNDADVAMMNLWEDEPGAKTNPWGNTEIINIKVGNEEWTVNRAVAEAEKWKPDDLWEDLVIADLAADLQDTTIGNKRKALADLWNEESKYQQIGQLTRSGRIYQPPNLQIGESSNPSAPLTKEPSNPFVTPIKDTFQPFAPPVKEPSRPEKDPERMIKRQLEQTPAKMSVWDVLVHSTRHREGFIQALSHLKVISAITPDKLVSLIKTIPVKHAITFTDRDLPAEGTDHNRPLHITLKCHRKWVPVILIDNGSAINVCPLRVAYCLGYKNSDFSPSEVKVRAYDNTRQDVTGTLMLPMTFGPYQTDVEFHVVNIPASFNLLLGRPWMHRPDIMAVPSTLHQKVRLGLETGMLTIHGDSGIRAPMEDNAPLLEIQHGEEDVTLGGFSLDTSRSVFTVKIDDDFVVSNVAIKIMKKMSYMPGLGLGKNLQGLAQFEEPGTLTRVTGVGYHPSEDRKEKKGDRLEDYFVKEKAKQIYQGQPEPFWDKETNTFLPGFEIFANDVWPESDEELEAVIKPAKMADWVETLGSLATLFEEDEPLGTAVEAEVQMLGQEAPEDPTSLIMDAARDYKNWTFIPSATSHESESEAESFKSFESSESSESSESVESESVPLGPTPQNLYFEF</sequence>
<dbReference type="PROSITE" id="PS50174">
    <property type="entry name" value="G_PATCH"/>
    <property type="match status" value="1"/>
</dbReference>
<dbReference type="Gene3D" id="2.40.70.10">
    <property type="entry name" value="Acid Proteases"/>
    <property type="match status" value="1"/>
</dbReference>
<evidence type="ECO:0000313" key="4">
    <source>
        <dbReference type="Proteomes" id="UP000823749"/>
    </source>
</evidence>
<dbReference type="Pfam" id="PF01585">
    <property type="entry name" value="G-patch"/>
    <property type="match status" value="1"/>
</dbReference>
<dbReference type="GO" id="GO:0003676">
    <property type="term" value="F:nucleic acid binding"/>
    <property type="evidence" value="ECO:0007669"/>
    <property type="project" value="InterPro"/>
</dbReference>
<dbReference type="AlphaFoldDB" id="A0AAV6JN54"/>
<organism evidence="3 4">
    <name type="scientific">Rhododendron griersonianum</name>
    <dbReference type="NCBI Taxonomy" id="479676"/>
    <lineage>
        <taxon>Eukaryota</taxon>
        <taxon>Viridiplantae</taxon>
        <taxon>Streptophyta</taxon>
        <taxon>Embryophyta</taxon>
        <taxon>Tracheophyta</taxon>
        <taxon>Spermatophyta</taxon>
        <taxon>Magnoliopsida</taxon>
        <taxon>eudicotyledons</taxon>
        <taxon>Gunneridae</taxon>
        <taxon>Pentapetalae</taxon>
        <taxon>asterids</taxon>
        <taxon>Ericales</taxon>
        <taxon>Ericaceae</taxon>
        <taxon>Ericoideae</taxon>
        <taxon>Rhodoreae</taxon>
        <taxon>Rhododendron</taxon>
    </lineage>
</organism>
<evidence type="ECO:0000313" key="3">
    <source>
        <dbReference type="EMBL" id="KAG5540575.1"/>
    </source>
</evidence>
<feature type="compositionally biased region" description="Basic and acidic residues" evidence="1">
    <location>
        <begin position="523"/>
        <end position="532"/>
    </location>
</feature>
<proteinExistence type="predicted"/>
<feature type="region of interest" description="Disordered" evidence="1">
    <location>
        <begin position="513"/>
        <end position="532"/>
    </location>
</feature>
<feature type="compositionally biased region" description="Low complexity" evidence="1">
    <location>
        <begin position="968"/>
        <end position="985"/>
    </location>
</feature>
<keyword evidence="4" id="KW-1185">Reference proteome</keyword>
<dbReference type="Proteomes" id="UP000823749">
    <property type="component" value="Chromosome 7"/>
</dbReference>
<feature type="domain" description="G-patch" evidence="2">
    <location>
        <begin position="782"/>
        <end position="828"/>
    </location>
</feature>
<dbReference type="PANTHER" id="PTHR32108">
    <property type="entry name" value="DNA-DIRECTED RNA POLYMERASE SUBUNIT ALPHA"/>
    <property type="match status" value="1"/>
</dbReference>
<dbReference type="InterPro" id="IPR021109">
    <property type="entry name" value="Peptidase_aspartic_dom_sf"/>
</dbReference>
<gene>
    <name evidence="3" type="ORF">RHGRI_020705</name>
</gene>
<evidence type="ECO:0000259" key="2">
    <source>
        <dbReference type="PROSITE" id="PS50174"/>
    </source>
</evidence>